<proteinExistence type="predicted"/>
<sequence length="82" mass="9429">MKIVRNSLSFVCCLPGLNQLSKNQRFILSCIRFNNEIGACTKNLTRVRFLVQALAFSGNVFEVFFEILTLANEEEFSINDEY</sequence>
<evidence type="ECO:0000313" key="1">
    <source>
        <dbReference type="EMBL" id="AET67524.1"/>
    </source>
</evidence>
<keyword evidence="2" id="KW-1185">Reference proteome</keyword>
<organism evidence="1 2">
    <name type="scientific">Desulfosporosinus orientis (strain ATCC 19365 / DSM 765 / NCIMB 8382 / VKM B-1628 / Singapore I)</name>
    <name type="common">Desulfotomaculum orientis</name>
    <dbReference type="NCBI Taxonomy" id="768706"/>
    <lineage>
        <taxon>Bacteria</taxon>
        <taxon>Bacillati</taxon>
        <taxon>Bacillota</taxon>
        <taxon>Clostridia</taxon>
        <taxon>Eubacteriales</taxon>
        <taxon>Desulfitobacteriaceae</taxon>
        <taxon>Desulfosporosinus</taxon>
    </lineage>
</organism>
<accession>G7WB23</accession>
<reference evidence="1 2" key="2">
    <citation type="journal article" date="2012" name="J. Bacteriol.">
        <title>Complete genome sequences of Desulfosporosinus orientis DSM765T, Desulfosporosinus youngiae DSM17734T, Desulfosporosinus meridiei DSM13257T, and Desulfosporosinus acidiphilus DSM22704T.</title>
        <authorList>
            <person name="Pester M."/>
            <person name="Brambilla E."/>
            <person name="Alazard D."/>
            <person name="Rattei T."/>
            <person name="Weinmaier T."/>
            <person name="Han J."/>
            <person name="Lucas S."/>
            <person name="Lapidus A."/>
            <person name="Cheng J.F."/>
            <person name="Goodwin L."/>
            <person name="Pitluck S."/>
            <person name="Peters L."/>
            <person name="Ovchinnikova G."/>
            <person name="Teshima H."/>
            <person name="Detter J.C."/>
            <person name="Han C.S."/>
            <person name="Tapia R."/>
            <person name="Land M.L."/>
            <person name="Hauser L."/>
            <person name="Kyrpides N.C."/>
            <person name="Ivanova N.N."/>
            <person name="Pagani I."/>
            <person name="Huntmann M."/>
            <person name="Wei C.L."/>
            <person name="Davenport K.W."/>
            <person name="Daligault H."/>
            <person name="Chain P.S."/>
            <person name="Chen A."/>
            <person name="Mavromatis K."/>
            <person name="Markowitz V."/>
            <person name="Szeto E."/>
            <person name="Mikhailova N."/>
            <person name="Pati A."/>
            <person name="Wagner M."/>
            <person name="Woyke T."/>
            <person name="Ollivier B."/>
            <person name="Klenk H.P."/>
            <person name="Spring S."/>
            <person name="Loy A."/>
        </authorList>
    </citation>
    <scope>NUCLEOTIDE SEQUENCE [LARGE SCALE GENOMIC DNA]</scope>
    <source>
        <strain evidence="2">ATCC 19365 / DSM 765 / NCIMB 8382 / VKM B-1628</strain>
    </source>
</reference>
<dbReference type="KEGG" id="dor:Desor_1898"/>
<protein>
    <submittedName>
        <fullName evidence="1">Uncharacterized protein</fullName>
    </submittedName>
</protein>
<evidence type="ECO:0000313" key="2">
    <source>
        <dbReference type="Proteomes" id="UP000006346"/>
    </source>
</evidence>
<reference evidence="2" key="1">
    <citation type="submission" date="2011-11" db="EMBL/GenBank/DDBJ databases">
        <title>Complete sequence of Desulfosporosinus orientis DSM 765.</title>
        <authorList>
            <person name="Lucas S."/>
            <person name="Han J."/>
            <person name="Lapidus A."/>
            <person name="Cheng J.-F."/>
            <person name="Goodwin L."/>
            <person name="Pitluck S."/>
            <person name="Peters L."/>
            <person name="Ovchinnikova G."/>
            <person name="Teshima H."/>
            <person name="Detter J.C."/>
            <person name="Han C."/>
            <person name="Tapia R."/>
            <person name="Land M."/>
            <person name="Hauser L."/>
            <person name="Kyrpides N."/>
            <person name="Ivanova N."/>
            <person name="Pagani I."/>
            <person name="Pester M."/>
            <person name="Spring S."/>
            <person name="Ollivier B."/>
            <person name="Rattei T."/>
            <person name="Klenk H.-P."/>
            <person name="Wagner M."/>
            <person name="Loy A."/>
            <person name="Woyke T."/>
        </authorList>
    </citation>
    <scope>NUCLEOTIDE SEQUENCE [LARGE SCALE GENOMIC DNA]</scope>
    <source>
        <strain evidence="2">ATCC 19365 / DSM 765 / NCIMB 8382 / VKM B-1628</strain>
    </source>
</reference>
<dbReference type="EMBL" id="CP003108">
    <property type="protein sequence ID" value="AET67524.1"/>
    <property type="molecule type" value="Genomic_DNA"/>
</dbReference>
<name>G7WB23_DESOD</name>
<dbReference type="HOGENOM" id="CLU_2552734_0_0_9"/>
<gene>
    <name evidence="1" type="ordered locus">Desor_1898</name>
</gene>
<dbReference type="PATRIC" id="fig|768706.3.peg.1909"/>
<dbReference type="Proteomes" id="UP000006346">
    <property type="component" value="Chromosome"/>
</dbReference>
<dbReference type="AlphaFoldDB" id="G7WB23"/>
<dbReference type="RefSeq" id="WP_014184339.1">
    <property type="nucleotide sequence ID" value="NC_016584.1"/>
</dbReference>